<dbReference type="Proteomes" id="UP000001203">
    <property type="component" value="Chromosome circular"/>
</dbReference>
<evidence type="ECO:0000256" key="1">
    <source>
        <dbReference type="SAM" id="Phobius"/>
    </source>
</evidence>
<organism evidence="2 3">
    <name type="scientific">Crocosphaera subtropica (strain ATCC 51142 / BH68)</name>
    <name type="common">Cyanothece sp. (strain ATCC 51142)</name>
    <dbReference type="NCBI Taxonomy" id="43989"/>
    <lineage>
        <taxon>Bacteria</taxon>
        <taxon>Bacillati</taxon>
        <taxon>Cyanobacteriota</taxon>
        <taxon>Cyanophyceae</taxon>
        <taxon>Oscillatoriophycideae</taxon>
        <taxon>Chroococcales</taxon>
        <taxon>Aphanothecaceae</taxon>
        <taxon>Crocosphaera</taxon>
        <taxon>Crocosphaera subtropica</taxon>
    </lineage>
</organism>
<dbReference type="STRING" id="43989.cce_0406"/>
<name>B1WNB5_CROS5</name>
<accession>B1WNB5</accession>
<dbReference type="AlphaFoldDB" id="B1WNB5"/>
<reference evidence="2 3" key="1">
    <citation type="journal article" date="2008" name="Proc. Natl. Acad. Sci. U.S.A.">
        <title>The genome of Cyanothece 51142, a unicellular diazotrophic cyanobacterium important in the marine nitrogen cycle.</title>
        <authorList>
            <person name="Welsh E.A."/>
            <person name="Liberton M."/>
            <person name="Stoeckel J."/>
            <person name="Loh T."/>
            <person name="Elvitigala T."/>
            <person name="Wang C."/>
            <person name="Wollam A."/>
            <person name="Fulton R.S."/>
            <person name="Clifton S.W."/>
            <person name="Jacobs J.M."/>
            <person name="Aurora R."/>
            <person name="Ghosh B.K."/>
            <person name="Sherman L.A."/>
            <person name="Smith R.D."/>
            <person name="Wilson R.K."/>
            <person name="Pakrasi H.B."/>
        </authorList>
    </citation>
    <scope>NUCLEOTIDE SEQUENCE [LARGE SCALE GENOMIC DNA]</scope>
    <source>
        <strain evidence="3">ATCC 51142 / BH68</strain>
    </source>
</reference>
<evidence type="ECO:0000313" key="2">
    <source>
        <dbReference type="EMBL" id="ACB49757.1"/>
    </source>
</evidence>
<proteinExistence type="predicted"/>
<evidence type="ECO:0000313" key="3">
    <source>
        <dbReference type="Proteomes" id="UP000001203"/>
    </source>
</evidence>
<keyword evidence="1" id="KW-1133">Transmembrane helix</keyword>
<dbReference type="OrthoDB" id="426024at2"/>
<dbReference type="EMBL" id="CP000806">
    <property type="protein sequence ID" value="ACB49757.1"/>
    <property type="molecule type" value="Genomic_DNA"/>
</dbReference>
<feature type="transmembrane region" description="Helical" evidence="1">
    <location>
        <begin position="316"/>
        <end position="336"/>
    </location>
</feature>
<keyword evidence="3" id="KW-1185">Reference proteome</keyword>
<gene>
    <name evidence="2" type="ordered locus">cce_0406</name>
</gene>
<dbReference type="eggNOG" id="ENOG502ZTIZ">
    <property type="taxonomic scope" value="Bacteria"/>
</dbReference>
<keyword evidence="1" id="KW-0812">Transmembrane</keyword>
<keyword evidence="1" id="KW-0472">Membrane</keyword>
<dbReference type="RefSeq" id="WP_009546494.1">
    <property type="nucleotide sequence ID" value="NC_010546.1"/>
</dbReference>
<sequence length="432" mass="51451">MSKKLIFQGTTTYVSEHWYAKVIFPLVEVKKLLQTIYEFLLHLIWSELIYGKKLDNELDSLVAFFIFCLLSLLGYYFRDYVQIIIIVFFIIWYLDCWFAKHQYFQKNSKIDIYLYEIDKNKIIGCLSLPKTTTQSVFASFSLEEVNYISIIKLPLLGGTFQEILDEVWQTEIYLYNGKHFVVDENLFPHESLVTAKKLANYFKADIIFAHSQGKHSYVEQELNPIFLSHLFNQNSGGVRYQKNSRKIHIYTQWQWSNSWNFLKRLFEKAGFFVFIIIMSGFMIKWGGLLNNIILVIRGKDDIIYLSSPLQWLIPNWHWRNILEFVVVLGVFIYQGWQLSRVKHIYITKYYLKFFIDNKMINKIKTSDIKISFVINNSYPEILIIGENKVVNITKFQQENIAQIFWSYLDEALKTFQQQQPKRLDNQVPEEKD</sequence>
<protein>
    <submittedName>
        <fullName evidence="2">Uncharacterized protein</fullName>
    </submittedName>
</protein>
<dbReference type="HOGENOM" id="CLU_670433_0_0_3"/>
<dbReference type="KEGG" id="cyt:cce_0406"/>
<feature type="transmembrane region" description="Helical" evidence="1">
    <location>
        <begin position="271"/>
        <end position="296"/>
    </location>
</feature>
<feature type="transmembrane region" description="Helical" evidence="1">
    <location>
        <begin position="58"/>
        <end position="77"/>
    </location>
</feature>
<feature type="transmembrane region" description="Helical" evidence="1">
    <location>
        <begin position="83"/>
        <end position="99"/>
    </location>
</feature>